<proteinExistence type="inferred from homology"/>
<name>A0AAU9K4W7_9CILI</name>
<protein>
    <submittedName>
        <fullName evidence="3">Uncharacterized protein</fullName>
    </submittedName>
</protein>
<comment type="similarity">
    <text evidence="1">Belongs to the DNase II family.</text>
</comment>
<comment type="caution">
    <text evidence="3">The sequence shown here is derived from an EMBL/GenBank/DDBJ whole genome shotgun (WGS) entry which is preliminary data.</text>
</comment>
<dbReference type="Proteomes" id="UP001162131">
    <property type="component" value="Unassembled WGS sequence"/>
</dbReference>
<dbReference type="Pfam" id="PF03265">
    <property type="entry name" value="DNase_II"/>
    <property type="match status" value="1"/>
</dbReference>
<evidence type="ECO:0000313" key="3">
    <source>
        <dbReference type="EMBL" id="CAG9333544.1"/>
    </source>
</evidence>
<evidence type="ECO:0000256" key="2">
    <source>
        <dbReference type="ARBA" id="ARBA00022801"/>
    </source>
</evidence>
<dbReference type="PANTHER" id="PTHR10858">
    <property type="entry name" value="DEOXYRIBONUCLEASE II"/>
    <property type="match status" value="1"/>
</dbReference>
<dbReference type="InterPro" id="IPR004947">
    <property type="entry name" value="DNase_II"/>
</dbReference>
<dbReference type="CDD" id="cd09120">
    <property type="entry name" value="PLDc_DNaseII_1"/>
    <property type="match status" value="1"/>
</dbReference>
<dbReference type="AlphaFoldDB" id="A0AAU9K4W7"/>
<sequence length="373" mass="42255">MSLKIFQDAYDLSLLYKNRTQNMVKKFLIIAASLIQIFALSCLDINGNPVAWWNLVKMPKAVKNAPFYGKSYLYVSPDNPTPTLSTNPINVTSPMTYTLNQLNTDKTVSFLFYNDGYPGSETNYSSYYGHSKGILAYTQTQAIYIIHSVPHFPYTDNVTNAVVLDIADPQTMYGQNMMCIQLDPQTLFNIAGIMTINHPAVYFSRIVNQNANITYLVKNVTAGYKFTQSIYSFTSNGNFYTYFAKDMAGQWDLYEDIIAPYYNDGFKVESWGRPYDASFCKPKYSYNVLNVLGVNLGRYAWYNTDDHSKWGIAIKNTNIYCSSDINRMNSQRKRGGGALCTNSTLLYTAFSSLITLEESCNELLSQTLSYITS</sequence>
<dbReference type="PANTHER" id="PTHR10858:SF23">
    <property type="entry name" value="DEOXYRIBONUCLEASE II"/>
    <property type="match status" value="1"/>
</dbReference>
<keyword evidence="2" id="KW-0378">Hydrolase</keyword>
<accession>A0AAU9K4W7</accession>
<organism evidence="3 4">
    <name type="scientific">Blepharisma stoltei</name>
    <dbReference type="NCBI Taxonomy" id="1481888"/>
    <lineage>
        <taxon>Eukaryota</taxon>
        <taxon>Sar</taxon>
        <taxon>Alveolata</taxon>
        <taxon>Ciliophora</taxon>
        <taxon>Postciliodesmatophora</taxon>
        <taxon>Heterotrichea</taxon>
        <taxon>Heterotrichida</taxon>
        <taxon>Blepharismidae</taxon>
        <taxon>Blepharisma</taxon>
    </lineage>
</organism>
<dbReference type="EMBL" id="CAJZBQ010000056">
    <property type="protein sequence ID" value="CAG9333544.1"/>
    <property type="molecule type" value="Genomic_DNA"/>
</dbReference>
<evidence type="ECO:0000256" key="1">
    <source>
        <dbReference type="ARBA" id="ARBA00007527"/>
    </source>
</evidence>
<keyword evidence="4" id="KW-1185">Reference proteome</keyword>
<evidence type="ECO:0000313" key="4">
    <source>
        <dbReference type="Proteomes" id="UP001162131"/>
    </source>
</evidence>
<reference evidence="3" key="1">
    <citation type="submission" date="2021-09" db="EMBL/GenBank/DDBJ databases">
        <authorList>
            <consortium name="AG Swart"/>
            <person name="Singh M."/>
            <person name="Singh A."/>
            <person name="Seah K."/>
            <person name="Emmerich C."/>
        </authorList>
    </citation>
    <scope>NUCLEOTIDE SEQUENCE</scope>
    <source>
        <strain evidence="3">ATCC30299</strain>
    </source>
</reference>
<gene>
    <name evidence="3" type="ORF">BSTOLATCC_MIC58354</name>
</gene>
<dbReference type="GO" id="GO:0004531">
    <property type="term" value="F:deoxyribonuclease II activity"/>
    <property type="evidence" value="ECO:0007669"/>
    <property type="project" value="InterPro"/>
</dbReference>